<keyword evidence="4 6" id="KW-0067">ATP-binding</keyword>
<gene>
    <name evidence="8" type="ORF">DI626_04655</name>
</gene>
<dbReference type="PANTHER" id="PTHR11070:SF2">
    <property type="entry name" value="ATP-DEPENDENT DNA HELICASE SRS2"/>
    <property type="match status" value="1"/>
</dbReference>
<evidence type="ECO:0000256" key="4">
    <source>
        <dbReference type="ARBA" id="ARBA00022840"/>
    </source>
</evidence>
<dbReference type="Gene3D" id="3.40.50.300">
    <property type="entry name" value="P-loop containing nucleotide triphosphate hydrolases"/>
    <property type="match status" value="1"/>
</dbReference>
<comment type="caution">
    <text evidence="8">The sequence shown here is derived from an EMBL/GenBank/DDBJ whole genome shotgun (WGS) entry which is preliminary data.</text>
</comment>
<evidence type="ECO:0000256" key="5">
    <source>
        <dbReference type="ARBA" id="ARBA00034923"/>
    </source>
</evidence>
<evidence type="ECO:0000256" key="3">
    <source>
        <dbReference type="ARBA" id="ARBA00022806"/>
    </source>
</evidence>
<evidence type="ECO:0000256" key="1">
    <source>
        <dbReference type="ARBA" id="ARBA00022741"/>
    </source>
</evidence>
<dbReference type="Proteomes" id="UP000249557">
    <property type="component" value="Unassembled WGS sequence"/>
</dbReference>
<dbReference type="InterPro" id="IPR014016">
    <property type="entry name" value="UvrD-like_ATP-bd"/>
</dbReference>
<dbReference type="Pfam" id="PF00580">
    <property type="entry name" value="UvrD-helicase"/>
    <property type="match status" value="1"/>
</dbReference>
<dbReference type="InterPro" id="IPR000212">
    <property type="entry name" value="DNA_helicase_UvrD/REP"/>
</dbReference>
<feature type="domain" description="UvrD-like helicase ATP-binding" evidence="7">
    <location>
        <begin position="21"/>
        <end position="135"/>
    </location>
</feature>
<dbReference type="EMBL" id="QFNK01000070">
    <property type="protein sequence ID" value="PZO87167.1"/>
    <property type="molecule type" value="Genomic_DNA"/>
</dbReference>
<evidence type="ECO:0000256" key="6">
    <source>
        <dbReference type="PROSITE-ProRule" id="PRU00560"/>
    </source>
</evidence>
<dbReference type="GO" id="GO:0000725">
    <property type="term" value="P:recombinational repair"/>
    <property type="evidence" value="ECO:0007669"/>
    <property type="project" value="TreeGrafter"/>
</dbReference>
<evidence type="ECO:0000256" key="2">
    <source>
        <dbReference type="ARBA" id="ARBA00022801"/>
    </source>
</evidence>
<evidence type="ECO:0000259" key="7">
    <source>
        <dbReference type="PROSITE" id="PS51198"/>
    </source>
</evidence>
<sequence>MIEKAAATSSISTNHQTGDIIAHATAQQRLASDPLSSAWVGASAGSGKTKVLTDRILRLLLPRENGMEATKPEKILALTFTKAGANEMALRLSRRLSDWAVMDDEKLFHDLDKNLLGRKPSPEEIKSARELFART</sequence>
<dbReference type="GO" id="GO:0016787">
    <property type="term" value="F:hydrolase activity"/>
    <property type="evidence" value="ECO:0007669"/>
    <property type="project" value="UniProtKB-UniRule"/>
</dbReference>
<evidence type="ECO:0000313" key="8">
    <source>
        <dbReference type="EMBL" id="PZO87167.1"/>
    </source>
</evidence>
<dbReference type="AlphaFoldDB" id="A0A2W5A1C6"/>
<protein>
    <recommendedName>
        <fullName evidence="5">DNA 3'-5' helicase II</fullName>
    </recommendedName>
</protein>
<dbReference type="GO" id="GO:0033202">
    <property type="term" value="C:DNA helicase complex"/>
    <property type="evidence" value="ECO:0007669"/>
    <property type="project" value="TreeGrafter"/>
</dbReference>
<dbReference type="SUPFAM" id="SSF52540">
    <property type="entry name" value="P-loop containing nucleoside triphosphate hydrolases"/>
    <property type="match status" value="1"/>
</dbReference>
<dbReference type="PANTHER" id="PTHR11070">
    <property type="entry name" value="UVRD / RECB / PCRA DNA HELICASE FAMILY MEMBER"/>
    <property type="match status" value="1"/>
</dbReference>
<dbReference type="PROSITE" id="PS51198">
    <property type="entry name" value="UVRD_HELICASE_ATP_BIND"/>
    <property type="match status" value="1"/>
</dbReference>
<keyword evidence="2 6" id="KW-0378">Hydrolase</keyword>
<feature type="binding site" evidence="6">
    <location>
        <begin position="42"/>
        <end position="49"/>
    </location>
    <ligand>
        <name>ATP</name>
        <dbReference type="ChEBI" id="CHEBI:30616"/>
    </ligand>
</feature>
<dbReference type="GO" id="GO:0005524">
    <property type="term" value="F:ATP binding"/>
    <property type="evidence" value="ECO:0007669"/>
    <property type="project" value="UniProtKB-UniRule"/>
</dbReference>
<evidence type="ECO:0000313" key="9">
    <source>
        <dbReference type="Proteomes" id="UP000249557"/>
    </source>
</evidence>
<dbReference type="GO" id="GO:0003677">
    <property type="term" value="F:DNA binding"/>
    <property type="evidence" value="ECO:0007669"/>
    <property type="project" value="InterPro"/>
</dbReference>
<feature type="non-terminal residue" evidence="8">
    <location>
        <position position="135"/>
    </location>
</feature>
<reference evidence="8 9" key="1">
    <citation type="submission" date="2017-08" db="EMBL/GenBank/DDBJ databases">
        <title>Infants hospitalized years apart are colonized by the same room-sourced microbial strains.</title>
        <authorList>
            <person name="Brooks B."/>
            <person name="Olm M.R."/>
            <person name="Firek B.A."/>
            <person name="Baker R."/>
            <person name="Thomas B.C."/>
            <person name="Morowitz M.J."/>
            <person name="Banfield J.F."/>
        </authorList>
    </citation>
    <scope>NUCLEOTIDE SEQUENCE [LARGE SCALE GENOMIC DNA]</scope>
    <source>
        <strain evidence="8">S2_018_000_R2_104</strain>
    </source>
</reference>
<dbReference type="GO" id="GO:0043138">
    <property type="term" value="F:3'-5' DNA helicase activity"/>
    <property type="evidence" value="ECO:0007669"/>
    <property type="project" value="TreeGrafter"/>
</dbReference>
<accession>A0A2W5A1C6</accession>
<dbReference type="InterPro" id="IPR027417">
    <property type="entry name" value="P-loop_NTPase"/>
</dbReference>
<keyword evidence="1 6" id="KW-0547">Nucleotide-binding</keyword>
<organism evidence="8 9">
    <name type="scientific">Micavibrio aeruginosavorus</name>
    <dbReference type="NCBI Taxonomy" id="349221"/>
    <lineage>
        <taxon>Bacteria</taxon>
        <taxon>Pseudomonadati</taxon>
        <taxon>Bdellovibrionota</taxon>
        <taxon>Bdellovibrionia</taxon>
        <taxon>Bdellovibrionales</taxon>
        <taxon>Pseudobdellovibrionaceae</taxon>
        <taxon>Micavibrio</taxon>
    </lineage>
</organism>
<dbReference type="GO" id="GO:0005829">
    <property type="term" value="C:cytosol"/>
    <property type="evidence" value="ECO:0007669"/>
    <property type="project" value="TreeGrafter"/>
</dbReference>
<proteinExistence type="predicted"/>
<name>A0A2W5A1C6_9BACT</name>
<keyword evidence="3 6" id="KW-0347">Helicase</keyword>